<dbReference type="PANTHER" id="PTHR32166:SF74">
    <property type="entry name" value="OS05G0256350 PROTEIN"/>
    <property type="match status" value="1"/>
</dbReference>
<organism evidence="3 4">
    <name type="scientific">Vitis vinifera</name>
    <name type="common">Grape</name>
    <dbReference type="NCBI Taxonomy" id="29760"/>
    <lineage>
        <taxon>Eukaryota</taxon>
        <taxon>Viridiplantae</taxon>
        <taxon>Streptophyta</taxon>
        <taxon>Embryophyta</taxon>
        <taxon>Tracheophyta</taxon>
        <taxon>Spermatophyta</taxon>
        <taxon>Magnoliopsida</taxon>
        <taxon>eudicotyledons</taxon>
        <taxon>Gunneridae</taxon>
        <taxon>Pentapetalae</taxon>
        <taxon>rosids</taxon>
        <taxon>Vitales</taxon>
        <taxon>Vitaceae</taxon>
        <taxon>Viteae</taxon>
        <taxon>Vitis</taxon>
    </lineage>
</organism>
<name>A0A438HLU8_VITVI</name>
<evidence type="ECO:0000259" key="1">
    <source>
        <dbReference type="Pfam" id="PF04937"/>
    </source>
</evidence>
<reference evidence="3 4" key="1">
    <citation type="journal article" date="2018" name="PLoS Genet.">
        <title>Population sequencing reveals clonal diversity and ancestral inbreeding in the grapevine cultivar Chardonnay.</title>
        <authorList>
            <person name="Roach M.J."/>
            <person name="Johnson D.L."/>
            <person name="Bohlmann J."/>
            <person name="van Vuuren H.J."/>
            <person name="Jones S.J."/>
            <person name="Pretorius I.S."/>
            <person name="Schmidt S.A."/>
            <person name="Borneman A.R."/>
        </authorList>
    </citation>
    <scope>NUCLEOTIDE SEQUENCE [LARGE SCALE GENOMIC DNA]</scope>
    <source>
        <strain evidence="4">cv. Chardonnay</strain>
        <tissue evidence="3">Leaf</tissue>
    </source>
</reference>
<dbReference type="InterPro" id="IPR026960">
    <property type="entry name" value="RVT-Znf"/>
</dbReference>
<evidence type="ECO:0000259" key="2">
    <source>
        <dbReference type="Pfam" id="PF13966"/>
    </source>
</evidence>
<gene>
    <name evidence="3" type="ORF">CK203_038972</name>
</gene>
<feature type="domain" description="DUF659" evidence="1">
    <location>
        <begin position="130"/>
        <end position="183"/>
    </location>
</feature>
<proteinExistence type="predicted"/>
<dbReference type="AlphaFoldDB" id="A0A438HLU8"/>
<accession>A0A438HLU8</accession>
<dbReference type="Pfam" id="PF04937">
    <property type="entry name" value="DUF659"/>
    <property type="match status" value="1"/>
</dbReference>
<sequence length="415" mass="47209">MAENSDKRRKKEAVAGEYTADLSKLRRGRSSFRYEAVSFAFPRTKQRRNGSGFTLKEMFHSCKLCGEETKGWIHKVNRKRSWHTDDDEFEGEEENVKEFVKNLPLDAVTYPSFQGMINAIGQYGVGVKPPTYYEVRVPFLRKEVTLTQKLMNRHEEEWARNGCSIMFDGWTEKKEKTFAKFLLGGAYLRSKCGSSYIIWSFKLCIGSHPGLLNMMRCFIGQKELLRHTKTCLKVTGVLADLLQMVNVLNDWEVEEAERFLEHLHGKRVLGDVDDMVVWTETKSGKFSAKSFYLDLEAECPYLFPSSCIWNVWVQPKICFFAWEATWSKALTLDLVQKRGWALTCSRVTTAVAKFDTGIQSRLALNPDDEEAASLEEIEGEDDEGCESYTVASSLGSSPCIQAPGLLCAQCAWCLG</sequence>
<dbReference type="InterPro" id="IPR007021">
    <property type="entry name" value="DUF659"/>
</dbReference>
<comment type="caution">
    <text evidence="3">The sequence shown here is derived from an EMBL/GenBank/DDBJ whole genome shotgun (WGS) entry which is preliminary data.</text>
</comment>
<protein>
    <recommendedName>
        <fullName evidence="5">DUF659 domain-containing protein</fullName>
    </recommendedName>
</protein>
<dbReference type="PANTHER" id="PTHR32166">
    <property type="entry name" value="OSJNBA0013A04.12 PROTEIN"/>
    <property type="match status" value="1"/>
</dbReference>
<feature type="domain" description="Reverse transcriptase zinc-binding" evidence="2">
    <location>
        <begin position="286"/>
        <end position="342"/>
    </location>
</feature>
<evidence type="ECO:0000313" key="3">
    <source>
        <dbReference type="EMBL" id="RVW85379.1"/>
    </source>
</evidence>
<evidence type="ECO:0008006" key="5">
    <source>
        <dbReference type="Google" id="ProtNLM"/>
    </source>
</evidence>
<dbReference type="EMBL" id="QGNW01000204">
    <property type="protein sequence ID" value="RVW85379.1"/>
    <property type="molecule type" value="Genomic_DNA"/>
</dbReference>
<dbReference type="Pfam" id="PF13966">
    <property type="entry name" value="zf-RVT"/>
    <property type="match status" value="1"/>
</dbReference>
<evidence type="ECO:0000313" key="4">
    <source>
        <dbReference type="Proteomes" id="UP000288805"/>
    </source>
</evidence>
<dbReference type="Proteomes" id="UP000288805">
    <property type="component" value="Unassembled WGS sequence"/>
</dbReference>